<feature type="chain" id="PRO_5011583511" description="DUF4174 domain-containing protein" evidence="2">
    <location>
        <begin position="22"/>
        <end position="153"/>
    </location>
</feature>
<dbReference type="Pfam" id="PF13778">
    <property type="entry name" value="DUF4174"/>
    <property type="match status" value="1"/>
</dbReference>
<keyword evidence="1 2" id="KW-0732">Signal</keyword>
<dbReference type="AlphaFoldDB" id="A0A1I2EFU2"/>
<name>A0A1I2EFU2_9RHOB</name>
<dbReference type="InterPro" id="IPR025232">
    <property type="entry name" value="DUF4174"/>
</dbReference>
<reference evidence="4 5" key="1">
    <citation type="submission" date="2016-10" db="EMBL/GenBank/DDBJ databases">
        <authorList>
            <person name="de Groot N.N."/>
        </authorList>
    </citation>
    <scope>NUCLEOTIDE SEQUENCE [LARGE SCALE GENOMIC DNA]</scope>
    <source>
        <strain evidence="4 5">DSM 11443</strain>
    </source>
</reference>
<protein>
    <recommendedName>
        <fullName evidence="3">DUF4174 domain-containing protein</fullName>
    </recommendedName>
</protein>
<sequence>MKLFLRTVIAGILTAGSMVHAAEETPPDVLFAPADMADLSEFIWKKRPVLVFADNENDSSYIEQIELLHENEADLIARDVIVLTDTDPAARSALRMQMRPRGFMLVLVGKDGGTKMRKPFPWDVREITRSIDKMPIRQREIRDEKERHGNIIE</sequence>
<evidence type="ECO:0000256" key="1">
    <source>
        <dbReference type="ARBA" id="ARBA00022729"/>
    </source>
</evidence>
<dbReference type="Proteomes" id="UP000198977">
    <property type="component" value="Unassembled WGS sequence"/>
</dbReference>
<proteinExistence type="predicted"/>
<gene>
    <name evidence="4" type="ORF">SAMN04488523_11222</name>
</gene>
<evidence type="ECO:0000313" key="5">
    <source>
        <dbReference type="Proteomes" id="UP000198977"/>
    </source>
</evidence>
<feature type="domain" description="DUF4174" evidence="3">
    <location>
        <begin position="39"/>
        <end position="140"/>
    </location>
</feature>
<dbReference type="OrthoDB" id="7362103at2"/>
<dbReference type="RefSeq" id="WP_093924834.1">
    <property type="nucleotide sequence ID" value="NZ_FOMW01000012.1"/>
</dbReference>
<evidence type="ECO:0000313" key="4">
    <source>
        <dbReference type="EMBL" id="SFE91338.1"/>
    </source>
</evidence>
<keyword evidence="5" id="KW-1185">Reference proteome</keyword>
<organism evidence="4 5">
    <name type="scientific">Sulfitobacter brevis</name>
    <dbReference type="NCBI Taxonomy" id="74348"/>
    <lineage>
        <taxon>Bacteria</taxon>
        <taxon>Pseudomonadati</taxon>
        <taxon>Pseudomonadota</taxon>
        <taxon>Alphaproteobacteria</taxon>
        <taxon>Rhodobacterales</taxon>
        <taxon>Roseobacteraceae</taxon>
        <taxon>Sulfitobacter</taxon>
    </lineage>
</organism>
<evidence type="ECO:0000256" key="2">
    <source>
        <dbReference type="SAM" id="SignalP"/>
    </source>
</evidence>
<dbReference type="STRING" id="74348.SAMN04488523_11222"/>
<accession>A0A1I2EFU2</accession>
<feature type="signal peptide" evidence="2">
    <location>
        <begin position="1"/>
        <end position="21"/>
    </location>
</feature>
<evidence type="ECO:0000259" key="3">
    <source>
        <dbReference type="Pfam" id="PF13778"/>
    </source>
</evidence>
<dbReference type="EMBL" id="FOMW01000012">
    <property type="protein sequence ID" value="SFE91338.1"/>
    <property type="molecule type" value="Genomic_DNA"/>
</dbReference>